<evidence type="ECO:0000256" key="1">
    <source>
        <dbReference type="SAM" id="MobiDB-lite"/>
    </source>
</evidence>
<reference evidence="2" key="1">
    <citation type="submission" date="2021-06" db="EMBL/GenBank/DDBJ databases">
        <authorList>
            <person name="Hodson N. C."/>
            <person name="Mongue J. A."/>
            <person name="Jaron S. K."/>
        </authorList>
    </citation>
    <scope>NUCLEOTIDE SEQUENCE</scope>
</reference>
<dbReference type="EMBL" id="CAJVCH010225618">
    <property type="protein sequence ID" value="CAG7732138.1"/>
    <property type="molecule type" value="Genomic_DNA"/>
</dbReference>
<evidence type="ECO:0000313" key="2">
    <source>
        <dbReference type="EMBL" id="CAG7732138.1"/>
    </source>
</evidence>
<feature type="compositionally biased region" description="Polar residues" evidence="1">
    <location>
        <begin position="86"/>
        <end position="111"/>
    </location>
</feature>
<gene>
    <name evidence="2" type="ORF">AFUS01_LOCUS20672</name>
</gene>
<protein>
    <submittedName>
        <fullName evidence="2">Uncharacterized protein</fullName>
    </submittedName>
</protein>
<feature type="region of interest" description="Disordered" evidence="1">
    <location>
        <begin position="1"/>
        <end position="39"/>
    </location>
</feature>
<feature type="compositionally biased region" description="Pro residues" evidence="1">
    <location>
        <begin position="25"/>
        <end position="36"/>
    </location>
</feature>
<evidence type="ECO:0000313" key="3">
    <source>
        <dbReference type="Proteomes" id="UP000708208"/>
    </source>
</evidence>
<organism evidence="2 3">
    <name type="scientific">Allacma fusca</name>
    <dbReference type="NCBI Taxonomy" id="39272"/>
    <lineage>
        <taxon>Eukaryota</taxon>
        <taxon>Metazoa</taxon>
        <taxon>Ecdysozoa</taxon>
        <taxon>Arthropoda</taxon>
        <taxon>Hexapoda</taxon>
        <taxon>Collembola</taxon>
        <taxon>Symphypleona</taxon>
        <taxon>Sminthuridae</taxon>
        <taxon>Allacma</taxon>
    </lineage>
</organism>
<accession>A0A8J2NZ50</accession>
<feature type="region of interest" description="Disordered" evidence="1">
    <location>
        <begin position="54"/>
        <end position="114"/>
    </location>
</feature>
<comment type="caution">
    <text evidence="2">The sequence shown here is derived from an EMBL/GenBank/DDBJ whole genome shotgun (WGS) entry which is preliminary data.</text>
</comment>
<sequence>MSTLEEMSKPVDILPTTAQASKPKLLPPRIPGPKMPPKGRLITLLQDVHLPPETFTVPVPTPEPWVPLQPATDTPKQQEDKPLFTVGTNTVSPPAQPMETSPIETNRSTPPSDFMECTGSVFQQQEDKRIPVTSTRRLSA</sequence>
<proteinExistence type="predicted"/>
<name>A0A8J2NZ50_9HEXA</name>
<dbReference type="Proteomes" id="UP000708208">
    <property type="component" value="Unassembled WGS sequence"/>
</dbReference>
<keyword evidence="3" id="KW-1185">Reference proteome</keyword>
<dbReference type="AlphaFoldDB" id="A0A8J2NZ50"/>